<accession>A0A3A1R1D1</accession>
<dbReference type="EMBL" id="QXIR01000007">
    <property type="protein sequence ID" value="RIW35693.1"/>
    <property type="molecule type" value="Genomic_DNA"/>
</dbReference>
<evidence type="ECO:0008006" key="3">
    <source>
        <dbReference type="Google" id="ProtNLM"/>
    </source>
</evidence>
<dbReference type="AlphaFoldDB" id="A0A3A1R1D1"/>
<dbReference type="OrthoDB" id="2989832at2"/>
<evidence type="ECO:0000313" key="1">
    <source>
        <dbReference type="EMBL" id="RIW35693.1"/>
    </source>
</evidence>
<comment type="caution">
    <text evidence="1">The sequence shown here is derived from an EMBL/GenBank/DDBJ whole genome shotgun (WGS) entry which is preliminary data.</text>
</comment>
<keyword evidence="2" id="KW-1185">Reference proteome</keyword>
<reference evidence="1 2" key="1">
    <citation type="submission" date="2018-09" db="EMBL/GenBank/DDBJ databases">
        <title>Bacillus saliacetes sp. nov., isolated from Thai shrimp paste (Ka-pi).</title>
        <authorList>
            <person name="Daroonpunt R."/>
            <person name="Tanasupawat S."/>
            <person name="Yiamsombut S."/>
        </authorList>
    </citation>
    <scope>NUCLEOTIDE SEQUENCE [LARGE SCALE GENOMIC DNA]</scope>
    <source>
        <strain evidence="1 2">SKP7-4</strain>
    </source>
</reference>
<protein>
    <recommendedName>
        <fullName evidence="3">PepSY domain-containing protein</fullName>
    </recommendedName>
</protein>
<name>A0A3A1R1D1_9BACI</name>
<proteinExistence type="predicted"/>
<dbReference type="Proteomes" id="UP000265801">
    <property type="component" value="Unassembled WGS sequence"/>
</dbReference>
<gene>
    <name evidence="1" type="ORF">D3H55_07370</name>
</gene>
<dbReference type="RefSeq" id="WP_119546258.1">
    <property type="nucleotide sequence ID" value="NZ_QXIR01000007.1"/>
</dbReference>
<organism evidence="1 2">
    <name type="scientific">Bacillus salacetis</name>
    <dbReference type="NCBI Taxonomy" id="2315464"/>
    <lineage>
        <taxon>Bacteria</taxon>
        <taxon>Bacillati</taxon>
        <taxon>Bacillota</taxon>
        <taxon>Bacilli</taxon>
        <taxon>Bacillales</taxon>
        <taxon>Bacillaceae</taxon>
        <taxon>Bacillus</taxon>
    </lineage>
</organism>
<evidence type="ECO:0000313" key="2">
    <source>
        <dbReference type="Proteomes" id="UP000265801"/>
    </source>
</evidence>
<sequence>MNWKSFLLGAGVGIAGGYLLKETLDTKTLHSPEKVLHAVKNSFKKEGPIDGSWIGMVPESYEVYPVKTKVYRGGISRRQDGELQQYEFVADSTNGTVLNIQKIS</sequence>